<dbReference type="SUPFAM" id="SSF52172">
    <property type="entry name" value="CheY-like"/>
    <property type="match status" value="1"/>
</dbReference>
<dbReference type="SMART" id="SM00448">
    <property type="entry name" value="REC"/>
    <property type="match status" value="1"/>
</dbReference>
<dbReference type="InterPro" id="IPR036388">
    <property type="entry name" value="WH-like_DNA-bd_sf"/>
</dbReference>
<dbReference type="Gene3D" id="6.10.250.690">
    <property type="match status" value="1"/>
</dbReference>
<dbReference type="PROSITE" id="PS50110">
    <property type="entry name" value="RESPONSE_REGULATORY"/>
    <property type="match status" value="1"/>
</dbReference>
<keyword evidence="2" id="KW-0597">Phosphoprotein</keyword>
<dbReference type="CDD" id="cd00383">
    <property type="entry name" value="trans_reg_C"/>
    <property type="match status" value="1"/>
</dbReference>
<dbReference type="InterPro" id="IPR001789">
    <property type="entry name" value="Sig_transdc_resp-reg_receiver"/>
</dbReference>
<organism evidence="6 7">
    <name type="scientific">Nonomuraea cypriaca</name>
    <dbReference type="NCBI Taxonomy" id="1187855"/>
    <lineage>
        <taxon>Bacteria</taxon>
        <taxon>Bacillati</taxon>
        <taxon>Actinomycetota</taxon>
        <taxon>Actinomycetes</taxon>
        <taxon>Streptosporangiales</taxon>
        <taxon>Streptosporangiaceae</taxon>
        <taxon>Nonomuraea</taxon>
    </lineage>
</organism>
<accession>A0A931AGE7</accession>
<dbReference type="PANTHER" id="PTHR48111:SF36">
    <property type="entry name" value="TRANSCRIPTIONAL REGULATORY PROTEIN CUTR"/>
    <property type="match status" value="1"/>
</dbReference>
<dbReference type="Gene3D" id="1.10.10.10">
    <property type="entry name" value="Winged helix-like DNA-binding domain superfamily/Winged helix DNA-binding domain"/>
    <property type="match status" value="1"/>
</dbReference>
<dbReference type="GO" id="GO:0000976">
    <property type="term" value="F:transcription cis-regulatory region binding"/>
    <property type="evidence" value="ECO:0007669"/>
    <property type="project" value="TreeGrafter"/>
</dbReference>
<dbReference type="RefSeq" id="WP_195898603.1">
    <property type="nucleotide sequence ID" value="NZ_JADOGI010000098.1"/>
</dbReference>
<dbReference type="InterPro" id="IPR011006">
    <property type="entry name" value="CheY-like_superfamily"/>
</dbReference>
<dbReference type="GO" id="GO:0000156">
    <property type="term" value="F:phosphorelay response regulator activity"/>
    <property type="evidence" value="ECO:0007669"/>
    <property type="project" value="TreeGrafter"/>
</dbReference>
<protein>
    <submittedName>
        <fullName evidence="6">Response regulator transcription factor</fullName>
    </submittedName>
</protein>
<keyword evidence="7" id="KW-1185">Reference proteome</keyword>
<comment type="caution">
    <text evidence="6">The sequence shown here is derived from an EMBL/GenBank/DDBJ whole genome shotgun (WGS) entry which is preliminary data.</text>
</comment>
<evidence type="ECO:0000259" key="4">
    <source>
        <dbReference type="PROSITE" id="PS50110"/>
    </source>
</evidence>
<evidence type="ECO:0000259" key="5">
    <source>
        <dbReference type="PROSITE" id="PS51755"/>
    </source>
</evidence>
<dbReference type="Pfam" id="PF00486">
    <property type="entry name" value="Trans_reg_C"/>
    <property type="match status" value="1"/>
</dbReference>
<feature type="domain" description="Response regulatory" evidence="4">
    <location>
        <begin position="2"/>
        <end position="116"/>
    </location>
</feature>
<dbReference type="InterPro" id="IPR001867">
    <property type="entry name" value="OmpR/PhoB-type_DNA-bd"/>
</dbReference>
<gene>
    <name evidence="6" type="ORF">ITP53_28850</name>
</gene>
<feature type="DNA-binding region" description="OmpR/PhoB-type" evidence="3">
    <location>
        <begin position="124"/>
        <end position="219"/>
    </location>
</feature>
<evidence type="ECO:0000313" key="6">
    <source>
        <dbReference type="EMBL" id="MBF8189670.1"/>
    </source>
</evidence>
<feature type="modified residue" description="4-aspartylphosphate" evidence="2">
    <location>
        <position position="51"/>
    </location>
</feature>
<evidence type="ECO:0000256" key="3">
    <source>
        <dbReference type="PROSITE-ProRule" id="PRU01091"/>
    </source>
</evidence>
<name>A0A931AGE7_9ACTN</name>
<dbReference type="AlphaFoldDB" id="A0A931AGE7"/>
<dbReference type="Proteomes" id="UP000605361">
    <property type="component" value="Unassembled WGS sequence"/>
</dbReference>
<dbReference type="GO" id="GO:0006355">
    <property type="term" value="P:regulation of DNA-templated transcription"/>
    <property type="evidence" value="ECO:0007669"/>
    <property type="project" value="InterPro"/>
</dbReference>
<evidence type="ECO:0000256" key="1">
    <source>
        <dbReference type="ARBA" id="ARBA00023125"/>
    </source>
</evidence>
<dbReference type="GO" id="GO:0032993">
    <property type="term" value="C:protein-DNA complex"/>
    <property type="evidence" value="ECO:0007669"/>
    <property type="project" value="TreeGrafter"/>
</dbReference>
<evidence type="ECO:0000256" key="2">
    <source>
        <dbReference type="PROSITE-ProRule" id="PRU00169"/>
    </source>
</evidence>
<dbReference type="InterPro" id="IPR039420">
    <property type="entry name" value="WalR-like"/>
</dbReference>
<dbReference type="InterPro" id="IPR016032">
    <property type="entry name" value="Sig_transdc_resp-reg_C-effctor"/>
</dbReference>
<dbReference type="PROSITE" id="PS51755">
    <property type="entry name" value="OMPR_PHOB"/>
    <property type="match status" value="1"/>
</dbReference>
<dbReference type="EMBL" id="JADOGI010000098">
    <property type="protein sequence ID" value="MBF8189670.1"/>
    <property type="molecule type" value="Genomic_DNA"/>
</dbReference>
<reference evidence="6" key="1">
    <citation type="submission" date="2020-11" db="EMBL/GenBank/DDBJ databases">
        <title>Whole-genome analyses of Nonomuraea sp. K274.</title>
        <authorList>
            <person name="Veyisoglu A."/>
        </authorList>
    </citation>
    <scope>NUCLEOTIDE SEQUENCE</scope>
    <source>
        <strain evidence="6">K274</strain>
    </source>
</reference>
<dbReference type="Pfam" id="PF00072">
    <property type="entry name" value="Response_reg"/>
    <property type="match status" value="1"/>
</dbReference>
<dbReference type="GO" id="GO:0005829">
    <property type="term" value="C:cytosol"/>
    <property type="evidence" value="ECO:0007669"/>
    <property type="project" value="TreeGrafter"/>
</dbReference>
<dbReference type="Gene3D" id="3.40.50.2300">
    <property type="match status" value="1"/>
</dbReference>
<keyword evidence="1 3" id="KW-0238">DNA-binding</keyword>
<dbReference type="SMART" id="SM00862">
    <property type="entry name" value="Trans_reg_C"/>
    <property type="match status" value="1"/>
</dbReference>
<feature type="domain" description="OmpR/PhoB-type" evidence="5">
    <location>
        <begin position="124"/>
        <end position="219"/>
    </location>
</feature>
<proteinExistence type="predicted"/>
<evidence type="ECO:0000313" key="7">
    <source>
        <dbReference type="Proteomes" id="UP000605361"/>
    </source>
</evidence>
<dbReference type="SUPFAM" id="SSF46894">
    <property type="entry name" value="C-terminal effector domain of the bipartite response regulators"/>
    <property type="match status" value="1"/>
</dbReference>
<dbReference type="PANTHER" id="PTHR48111">
    <property type="entry name" value="REGULATOR OF RPOS"/>
    <property type="match status" value="1"/>
</dbReference>
<sequence length="220" mass="23617">MRVLVVEDQADLVEILLDGLRAEGMAVDGALGGADALEQLAVNRYDVVVLDRDLPDVHGDEVCKELVANGAVPRVLMLTAAGTLDDRVAGLSLGADDYLAKPFAFAELVARIRALARRANPAIPPVLVHGDLTVDTARRVATRATRRLDLTAKEFGVLSVLLGARGAVVTSEDLLERVWDAHTDPFTNTVRVTVMRLRRKLGEPAVIDTVPGAGYRIGRP</sequence>